<organism evidence="3 4">
    <name type="scientific">Leptomonas seymouri</name>
    <dbReference type="NCBI Taxonomy" id="5684"/>
    <lineage>
        <taxon>Eukaryota</taxon>
        <taxon>Discoba</taxon>
        <taxon>Euglenozoa</taxon>
        <taxon>Kinetoplastea</taxon>
        <taxon>Metakinetoplastina</taxon>
        <taxon>Trypanosomatida</taxon>
        <taxon>Trypanosomatidae</taxon>
        <taxon>Leishmaniinae</taxon>
        <taxon>Leptomonas</taxon>
    </lineage>
</organism>
<feature type="region of interest" description="Disordered" evidence="1">
    <location>
        <begin position="1"/>
        <end position="21"/>
    </location>
</feature>
<protein>
    <submittedName>
        <fullName evidence="3">Uncharacterized protein</fullName>
    </submittedName>
</protein>
<keyword evidence="2" id="KW-0472">Membrane</keyword>
<comment type="caution">
    <text evidence="3">The sequence shown here is derived from an EMBL/GenBank/DDBJ whole genome shotgun (WGS) entry which is preliminary data.</text>
</comment>
<dbReference type="EMBL" id="LJSK01000017">
    <property type="protein sequence ID" value="KPI89749.1"/>
    <property type="molecule type" value="Genomic_DNA"/>
</dbReference>
<proteinExistence type="predicted"/>
<feature type="compositionally biased region" description="Polar residues" evidence="1">
    <location>
        <begin position="11"/>
        <end position="21"/>
    </location>
</feature>
<evidence type="ECO:0000256" key="1">
    <source>
        <dbReference type="SAM" id="MobiDB-lite"/>
    </source>
</evidence>
<evidence type="ECO:0000313" key="3">
    <source>
        <dbReference type="EMBL" id="KPI89749.1"/>
    </source>
</evidence>
<dbReference type="OrthoDB" id="272413at2759"/>
<feature type="transmembrane region" description="Helical" evidence="2">
    <location>
        <begin position="99"/>
        <end position="120"/>
    </location>
</feature>
<evidence type="ECO:0000313" key="4">
    <source>
        <dbReference type="Proteomes" id="UP000038009"/>
    </source>
</evidence>
<keyword evidence="4" id="KW-1185">Reference proteome</keyword>
<dbReference type="AlphaFoldDB" id="A0A0N0P8B1"/>
<keyword evidence="2" id="KW-1133">Transmembrane helix</keyword>
<sequence length="166" mass="18428">MFAATPKESPPAQTKNSTGNTKLPADYQCRLDDCEKILARHHFVRDGLQRSLNWTKVNIGFDTTLVVLGGYFGWQNYITANQEASFLRSVTGNPHIRRIFTPFTLFSLMGVLLGIFSFPVDVAALSTVQNQIQMQDQAIQNGEATRESIIREGTSAAASIKEVLFT</sequence>
<keyword evidence="2" id="KW-0812">Transmembrane</keyword>
<name>A0A0N0P8B1_LEPSE</name>
<accession>A0A0N0P8B1</accession>
<dbReference type="Proteomes" id="UP000038009">
    <property type="component" value="Unassembled WGS sequence"/>
</dbReference>
<evidence type="ECO:0000256" key="2">
    <source>
        <dbReference type="SAM" id="Phobius"/>
    </source>
</evidence>
<reference evidence="3 4" key="1">
    <citation type="journal article" date="2015" name="PLoS Pathog.">
        <title>Leptomonas seymouri: Adaptations to the Dixenous Life Cycle Analyzed by Genome Sequencing, Transcriptome Profiling and Co-infection with Leishmania donovani.</title>
        <authorList>
            <person name="Kraeva N."/>
            <person name="Butenko A."/>
            <person name="Hlavacova J."/>
            <person name="Kostygov A."/>
            <person name="Myskova J."/>
            <person name="Grybchuk D."/>
            <person name="Lestinova T."/>
            <person name="Votypka J."/>
            <person name="Volf P."/>
            <person name="Opperdoes F."/>
            <person name="Flegontov P."/>
            <person name="Lukes J."/>
            <person name="Yurchenko V."/>
        </authorList>
    </citation>
    <scope>NUCLEOTIDE SEQUENCE [LARGE SCALE GENOMIC DNA]</scope>
    <source>
        <strain evidence="3 4">ATCC 30220</strain>
    </source>
</reference>
<gene>
    <name evidence="3" type="ORF">ABL78_1129</name>
</gene>
<dbReference type="OMA" id="NPHIRRI"/>
<dbReference type="VEuPathDB" id="TriTrypDB:Lsey_0017_0280"/>